<dbReference type="AlphaFoldDB" id="A0A328U0H0"/>
<proteinExistence type="predicted"/>
<evidence type="ECO:0000313" key="2">
    <source>
        <dbReference type="EMBL" id="RAP74345.1"/>
    </source>
</evidence>
<protein>
    <recommendedName>
        <fullName evidence="1">VOC domain-containing protein</fullName>
    </recommendedName>
</protein>
<dbReference type="Proteomes" id="UP000249260">
    <property type="component" value="Unassembled WGS sequence"/>
</dbReference>
<dbReference type="EMBL" id="QLUW01000004">
    <property type="protein sequence ID" value="RAP74345.1"/>
    <property type="molecule type" value="Genomic_DNA"/>
</dbReference>
<dbReference type="Pfam" id="PF00903">
    <property type="entry name" value="Glyoxalase"/>
    <property type="match status" value="1"/>
</dbReference>
<dbReference type="PROSITE" id="PS51819">
    <property type="entry name" value="VOC"/>
    <property type="match status" value="1"/>
</dbReference>
<dbReference type="OrthoDB" id="291991at2"/>
<dbReference type="InterPro" id="IPR037523">
    <property type="entry name" value="VOC_core"/>
</dbReference>
<sequence length="164" mass="18693">MRREKWVMQSNEEIKVEERLEDITGITCIYIPVSNVYESAKWYQKNLGCQNTNPNNPVKPGMEIAILEFPDQNGNFHSAGIREVVPALFLMGAKQAAGSFGFTFDDGETRQPLACFITPRIQEMYDRFKRNGVNIVSEIPENRPCGPNFSFCDPDGNKLEIWQP</sequence>
<keyword evidence="3" id="KW-1185">Reference proteome</keyword>
<feature type="domain" description="VOC" evidence="1">
    <location>
        <begin position="25"/>
        <end position="164"/>
    </location>
</feature>
<reference evidence="2 3" key="1">
    <citation type="submission" date="2018-06" db="EMBL/GenBank/DDBJ databases">
        <title>Paenibacillus montanisoli sp. nov., isolated from mountain area soil.</title>
        <authorList>
            <person name="Wu M."/>
        </authorList>
    </citation>
    <scope>NUCLEOTIDE SEQUENCE [LARGE SCALE GENOMIC DNA]</scope>
    <source>
        <strain evidence="2 3">RA17</strain>
    </source>
</reference>
<dbReference type="InterPro" id="IPR029068">
    <property type="entry name" value="Glyas_Bleomycin-R_OHBP_Dase"/>
</dbReference>
<organism evidence="2 3">
    <name type="scientific">Paenibacillus montanisoli</name>
    <dbReference type="NCBI Taxonomy" id="2081970"/>
    <lineage>
        <taxon>Bacteria</taxon>
        <taxon>Bacillati</taxon>
        <taxon>Bacillota</taxon>
        <taxon>Bacilli</taxon>
        <taxon>Bacillales</taxon>
        <taxon>Paenibacillaceae</taxon>
        <taxon>Paenibacillus</taxon>
    </lineage>
</organism>
<comment type="caution">
    <text evidence="2">The sequence shown here is derived from an EMBL/GenBank/DDBJ whole genome shotgun (WGS) entry which is preliminary data.</text>
</comment>
<gene>
    <name evidence="2" type="ORF">DL346_19875</name>
</gene>
<accession>A0A328U0H0</accession>
<evidence type="ECO:0000259" key="1">
    <source>
        <dbReference type="PROSITE" id="PS51819"/>
    </source>
</evidence>
<dbReference type="Gene3D" id="3.10.180.10">
    <property type="entry name" value="2,3-Dihydroxybiphenyl 1,2-Dioxygenase, domain 1"/>
    <property type="match status" value="1"/>
</dbReference>
<dbReference type="SUPFAM" id="SSF54593">
    <property type="entry name" value="Glyoxalase/Bleomycin resistance protein/Dihydroxybiphenyl dioxygenase"/>
    <property type="match status" value="1"/>
</dbReference>
<dbReference type="InterPro" id="IPR004360">
    <property type="entry name" value="Glyas_Fos-R_dOase_dom"/>
</dbReference>
<name>A0A328U0H0_9BACL</name>
<evidence type="ECO:0000313" key="3">
    <source>
        <dbReference type="Proteomes" id="UP000249260"/>
    </source>
</evidence>